<evidence type="ECO:0000313" key="2">
    <source>
        <dbReference type="Proteomes" id="UP000805649"/>
    </source>
</evidence>
<keyword evidence="2" id="KW-1185">Reference proteome</keyword>
<comment type="caution">
    <text evidence="1">The sequence shown here is derived from an EMBL/GenBank/DDBJ whole genome shotgun (WGS) entry which is preliminary data.</text>
</comment>
<dbReference type="EMBL" id="VUJX02000009">
    <property type="protein sequence ID" value="KAL0932020.1"/>
    <property type="molecule type" value="Genomic_DNA"/>
</dbReference>
<reference evidence="1 2" key="1">
    <citation type="journal article" date="2020" name="Phytopathology">
        <title>Genome Sequence Resources of Colletotrichum truncatum, C. plurivorum, C. musicola, and C. sojae: Four Species Pathogenic to Soybean (Glycine max).</title>
        <authorList>
            <person name="Rogerio F."/>
            <person name="Boufleur T.R."/>
            <person name="Ciampi-Guillardi M."/>
            <person name="Sukno S.A."/>
            <person name="Thon M.R."/>
            <person name="Massola Junior N.S."/>
            <person name="Baroncelli R."/>
        </authorList>
    </citation>
    <scope>NUCLEOTIDE SEQUENCE [LARGE SCALE GENOMIC DNA]</scope>
    <source>
        <strain evidence="1 2">CMES1059</strain>
    </source>
</reference>
<organism evidence="1 2">
    <name type="scientific">Colletotrichum truncatum</name>
    <name type="common">Anthracnose fungus</name>
    <name type="synonym">Colletotrichum capsici</name>
    <dbReference type="NCBI Taxonomy" id="5467"/>
    <lineage>
        <taxon>Eukaryota</taxon>
        <taxon>Fungi</taxon>
        <taxon>Dikarya</taxon>
        <taxon>Ascomycota</taxon>
        <taxon>Pezizomycotina</taxon>
        <taxon>Sordariomycetes</taxon>
        <taxon>Hypocreomycetidae</taxon>
        <taxon>Glomerellales</taxon>
        <taxon>Glomerellaceae</taxon>
        <taxon>Colletotrichum</taxon>
        <taxon>Colletotrichum truncatum species complex</taxon>
    </lineage>
</organism>
<proteinExistence type="predicted"/>
<name>A0ACC3YJF5_COLTU</name>
<sequence>MSKLVTVVGATGIQGGSVIKALLGDDTYNVRAITRDPTSEAASSLRDQGVEVTKADLDDLSSLKKAFSGSYAIFAATNFFQHFPTISAKEAVDIEAMQGLNMATAAMETPTLQHFVWSTLPNASRISNGNSYVPHYAGKNKVDDFIKSKPELLRKTTFLWVAFYASNLQYPFFQPFPIPATDSQKYIQLLPTPPSVPLTLVGDARINVGLFVRAILNQPDKSLPGKFVLGATDTMTAGELLSLWASIKSKKAECLTVDKELYYRLWPKWAQVMHANFMYFDLVRERSYSGEESILTRQDLGIVDLIDTATAIARMGDLVADN</sequence>
<dbReference type="Proteomes" id="UP000805649">
    <property type="component" value="Unassembled WGS sequence"/>
</dbReference>
<evidence type="ECO:0000313" key="1">
    <source>
        <dbReference type="EMBL" id="KAL0932020.1"/>
    </source>
</evidence>
<gene>
    <name evidence="1" type="ORF">CTRU02_212973</name>
</gene>
<protein>
    <submittedName>
        <fullName evidence="1">Hscarg dehydrogenase</fullName>
    </submittedName>
</protein>
<accession>A0ACC3YJF5</accession>